<dbReference type="PATRIC" id="fig|1420013.3.peg.2247"/>
<dbReference type="EMBL" id="CP006918">
    <property type="protein sequence ID" value="AHM79169.1"/>
    <property type="molecule type" value="Genomic_DNA"/>
</dbReference>
<dbReference type="InterPro" id="IPR013108">
    <property type="entry name" value="Amidohydro_3"/>
</dbReference>
<dbReference type="EC" id="3.5.4.1" evidence="2"/>
<sequence length="432" mass="46746">MRRLTMTLPSSCAPLTGISRARLPAWALPDGWPTQANGEPLLADLAFRDSRIAALTPTDQPTPGLWDLAGALTLPGLVEPHAHLDKTFTIERCRPAQAGLLPAIHAMHEDRRHWSRADIQRRASTALARAAANGVTHLRSHVDWFTADAPDAWQEIARLDTVGLTLERVALVPLPLFREPAQAEAIARTVANSGERCLLGGFIHSSNWDATAMENLLYSAARWDLDLDLHIDEELSEVSQGLTWLADHLSRHPFPGHICCSHGCALAAGSDEQAAPILRQLAAHGVTLIALPMTNLLLQDATFGRTPRQRGITLLHEAQAAGVATLLGCDNVQDAFCPAGSYDPLDTLACGLFSAQLSDLFDRQSRLICDRAALTGSPADAAPFAVGAAASVVIFPGSDRFTWPLNSAARLVVNHGRLTHRRVWQEEMAHES</sequence>
<evidence type="ECO:0000313" key="2">
    <source>
        <dbReference type="EMBL" id="AHM79169.1"/>
    </source>
</evidence>
<proteinExistence type="predicted"/>
<gene>
    <name evidence="2" type="ORF">KPNJ2_02389</name>
</gene>
<dbReference type="Gene3D" id="3.20.20.140">
    <property type="entry name" value="Metal-dependent hydrolases"/>
    <property type="match status" value="1"/>
</dbReference>
<dbReference type="Pfam" id="PF07969">
    <property type="entry name" value="Amidohydro_3"/>
    <property type="match status" value="1"/>
</dbReference>
<protein>
    <submittedName>
        <fullName evidence="2">Cytosine deaminase</fullName>
        <ecNumber evidence="2">3.5.4.1</ecNumber>
    </submittedName>
</protein>
<dbReference type="InterPro" id="IPR032466">
    <property type="entry name" value="Metal_Hydrolase"/>
</dbReference>
<dbReference type="GO" id="GO:0004131">
    <property type="term" value="F:cytosine deaminase activity"/>
    <property type="evidence" value="ECO:0007669"/>
    <property type="project" value="UniProtKB-EC"/>
</dbReference>
<reference evidence="2 3" key="1">
    <citation type="journal article" date="2014" name="Proc. Natl. Acad. Sci. U.S.A.">
        <title>Molecular dissection of the evolution of carbapenem-resistant multilocus sequence type 258 Klebsiella pneumoniae.</title>
        <authorList>
            <person name="Deleo F.R."/>
            <person name="Chen L."/>
            <person name="Porcella S.F."/>
            <person name="Martens C.A."/>
            <person name="Kobayashi S.D."/>
            <person name="Porter A.R."/>
            <person name="Chavda K.D."/>
            <person name="Jacobs M.R."/>
            <person name="Mathema B."/>
            <person name="Olsen R.J."/>
            <person name="Bonomo R.A."/>
            <person name="Musser J.M."/>
            <person name="Kreiswirth B.N."/>
        </authorList>
    </citation>
    <scope>NUCLEOTIDE SEQUENCE [LARGE SCALE GENOMIC DNA]</scope>
    <source>
        <strain evidence="2">30684/NJST258_2</strain>
    </source>
</reference>
<organism evidence="2 3">
    <name type="scientific">Klebsiella pneumoniae 30684/NJST258_2</name>
    <dbReference type="NCBI Taxonomy" id="1420013"/>
    <lineage>
        <taxon>Bacteria</taxon>
        <taxon>Pseudomonadati</taxon>
        <taxon>Pseudomonadota</taxon>
        <taxon>Gammaproteobacteria</taxon>
        <taxon>Enterobacterales</taxon>
        <taxon>Enterobacteriaceae</taxon>
        <taxon>Klebsiella/Raoultella group</taxon>
        <taxon>Klebsiella</taxon>
        <taxon>Klebsiella pneumoniae complex</taxon>
    </lineage>
</organism>
<dbReference type="SUPFAM" id="SSF51556">
    <property type="entry name" value="Metallo-dependent hydrolases"/>
    <property type="match status" value="1"/>
</dbReference>
<name>W8UH11_KLEPN</name>
<dbReference type="KEGG" id="kps:KPNJ2_02389"/>
<feature type="domain" description="Amidohydrolase 3" evidence="1">
    <location>
        <begin position="112"/>
        <end position="347"/>
    </location>
</feature>
<accession>W8UH11</accession>
<dbReference type="GO" id="GO:0006209">
    <property type="term" value="P:cytosine catabolic process"/>
    <property type="evidence" value="ECO:0007669"/>
    <property type="project" value="TreeGrafter"/>
</dbReference>
<dbReference type="HOGENOM" id="CLU_031758_5_1_6"/>
<dbReference type="Gene3D" id="2.30.40.10">
    <property type="entry name" value="Urease, subunit C, domain 1"/>
    <property type="match status" value="1"/>
</dbReference>
<evidence type="ECO:0000313" key="3">
    <source>
        <dbReference type="Proteomes" id="UP000019586"/>
    </source>
</evidence>
<evidence type="ECO:0000259" key="1">
    <source>
        <dbReference type="Pfam" id="PF07969"/>
    </source>
</evidence>
<dbReference type="InterPro" id="IPR011059">
    <property type="entry name" value="Metal-dep_hydrolase_composite"/>
</dbReference>
<dbReference type="PANTHER" id="PTHR32027:SF0">
    <property type="entry name" value="CYTOSINE DEAMINASE"/>
    <property type="match status" value="1"/>
</dbReference>
<dbReference type="GO" id="GO:0035888">
    <property type="term" value="F:isoguanine deaminase activity"/>
    <property type="evidence" value="ECO:0007669"/>
    <property type="project" value="TreeGrafter"/>
</dbReference>
<keyword evidence="2" id="KW-0378">Hydrolase</keyword>
<dbReference type="InterPro" id="IPR052349">
    <property type="entry name" value="Metallo-hydrolase_Enzymes"/>
</dbReference>
<dbReference type="PANTHER" id="PTHR32027">
    <property type="entry name" value="CYTOSINE DEAMINASE"/>
    <property type="match status" value="1"/>
</dbReference>
<dbReference type="Proteomes" id="UP000019586">
    <property type="component" value="Chromosome"/>
</dbReference>
<dbReference type="AlphaFoldDB" id="W8UH11"/>